<evidence type="ECO:0008006" key="12">
    <source>
        <dbReference type="Google" id="ProtNLM"/>
    </source>
</evidence>
<dbReference type="PANTHER" id="PTHR24305:SF29">
    <property type="entry name" value="BENZOATE-PARA-HYDROXYLASE"/>
    <property type="match status" value="1"/>
</dbReference>
<dbReference type="EMBL" id="WVTA01000004">
    <property type="protein sequence ID" value="KAK3213566.1"/>
    <property type="molecule type" value="Genomic_DNA"/>
</dbReference>
<keyword evidence="9" id="KW-0812">Transmembrane</keyword>
<evidence type="ECO:0000313" key="10">
    <source>
        <dbReference type="EMBL" id="KAK3213566.1"/>
    </source>
</evidence>
<evidence type="ECO:0000256" key="5">
    <source>
        <dbReference type="ARBA" id="ARBA00023002"/>
    </source>
</evidence>
<dbReference type="SUPFAM" id="SSF48264">
    <property type="entry name" value="Cytochrome P450"/>
    <property type="match status" value="2"/>
</dbReference>
<keyword evidence="6 8" id="KW-0408">Iron</keyword>
<dbReference type="Gene3D" id="1.10.630.10">
    <property type="entry name" value="Cytochrome P450"/>
    <property type="match status" value="2"/>
</dbReference>
<evidence type="ECO:0000313" key="11">
    <source>
        <dbReference type="Proteomes" id="UP001280581"/>
    </source>
</evidence>
<dbReference type="PRINTS" id="PR00463">
    <property type="entry name" value="EP450I"/>
</dbReference>
<comment type="caution">
    <text evidence="10">The sequence shown here is derived from an EMBL/GenBank/DDBJ whole genome shotgun (WGS) entry which is preliminary data.</text>
</comment>
<dbReference type="Proteomes" id="UP001280581">
    <property type="component" value="Unassembled WGS sequence"/>
</dbReference>
<evidence type="ECO:0000256" key="3">
    <source>
        <dbReference type="ARBA" id="ARBA00022617"/>
    </source>
</evidence>
<keyword evidence="5" id="KW-0560">Oxidoreductase</keyword>
<dbReference type="InterPro" id="IPR001128">
    <property type="entry name" value="Cyt_P450"/>
</dbReference>
<evidence type="ECO:0000256" key="8">
    <source>
        <dbReference type="PIRSR" id="PIRSR602401-1"/>
    </source>
</evidence>
<dbReference type="GO" id="GO:0004497">
    <property type="term" value="F:monooxygenase activity"/>
    <property type="evidence" value="ECO:0007669"/>
    <property type="project" value="UniProtKB-KW"/>
</dbReference>
<organism evidence="10 11">
    <name type="scientific">Pseudopithomyces chartarum</name>
    <dbReference type="NCBI Taxonomy" id="1892770"/>
    <lineage>
        <taxon>Eukaryota</taxon>
        <taxon>Fungi</taxon>
        <taxon>Dikarya</taxon>
        <taxon>Ascomycota</taxon>
        <taxon>Pezizomycotina</taxon>
        <taxon>Dothideomycetes</taxon>
        <taxon>Pleosporomycetidae</taxon>
        <taxon>Pleosporales</taxon>
        <taxon>Massarineae</taxon>
        <taxon>Didymosphaeriaceae</taxon>
        <taxon>Pseudopithomyces</taxon>
    </lineage>
</organism>
<evidence type="ECO:0000256" key="9">
    <source>
        <dbReference type="SAM" id="Phobius"/>
    </source>
</evidence>
<dbReference type="InterPro" id="IPR002401">
    <property type="entry name" value="Cyt_P450_E_grp-I"/>
</dbReference>
<keyword evidence="4 8" id="KW-0479">Metal-binding</keyword>
<comment type="similarity">
    <text evidence="2">Belongs to the cytochrome P450 family.</text>
</comment>
<protein>
    <recommendedName>
        <fullName evidence="12">Cytochrome P450</fullName>
    </recommendedName>
</protein>
<evidence type="ECO:0000256" key="1">
    <source>
        <dbReference type="ARBA" id="ARBA00001971"/>
    </source>
</evidence>
<evidence type="ECO:0000256" key="2">
    <source>
        <dbReference type="ARBA" id="ARBA00010617"/>
    </source>
</evidence>
<keyword evidence="3 8" id="KW-0349">Heme</keyword>
<accession>A0AAN6M3R9</accession>
<keyword evidence="11" id="KW-1185">Reference proteome</keyword>
<dbReference type="GO" id="GO:0016705">
    <property type="term" value="F:oxidoreductase activity, acting on paired donors, with incorporation or reduction of molecular oxygen"/>
    <property type="evidence" value="ECO:0007669"/>
    <property type="project" value="InterPro"/>
</dbReference>
<dbReference type="PANTHER" id="PTHR24305">
    <property type="entry name" value="CYTOCHROME P450"/>
    <property type="match status" value="1"/>
</dbReference>
<evidence type="ECO:0000256" key="4">
    <source>
        <dbReference type="ARBA" id="ARBA00022723"/>
    </source>
</evidence>
<sequence>MALPQLSLINALAFLFTTCLLTTLLYALSNLYLHPLRRFPGPLLNASFHLPYVTHNIRGTLPSHVLSLHQKYGPIVRISPNQLAFTDPAAWPDIYGLQPGRVQNKKDQAAYTPPADEMFDGATGIIHAGDGAHARLRRIYGQAFTPKAIEGLAGMLVKNLEVLEKVKKEVRTAFEQEDEITPTTVDDLEYMIAVLSEGLRIFPPTGFGFPRIISSKGGQNVAGHWIPEQTRCSVFHHAAYRYEGNFARAEEFIPERWLANAPAEFRDDKRDVVQPFMVGPRGCIGKSLAHAEMRLLLAKMLYNFDFELAGPELWHEKLRSYLIWERTPLLIRLKNVQR</sequence>
<keyword evidence="9" id="KW-1133">Transmembrane helix</keyword>
<name>A0AAN6M3R9_9PLEO</name>
<dbReference type="GO" id="GO:0005506">
    <property type="term" value="F:iron ion binding"/>
    <property type="evidence" value="ECO:0007669"/>
    <property type="project" value="InterPro"/>
</dbReference>
<keyword evidence="7" id="KW-0503">Monooxygenase</keyword>
<dbReference type="PRINTS" id="PR00385">
    <property type="entry name" value="P450"/>
</dbReference>
<dbReference type="InterPro" id="IPR036396">
    <property type="entry name" value="Cyt_P450_sf"/>
</dbReference>
<dbReference type="GO" id="GO:0020037">
    <property type="term" value="F:heme binding"/>
    <property type="evidence" value="ECO:0007669"/>
    <property type="project" value="InterPro"/>
</dbReference>
<feature type="binding site" description="axial binding residue" evidence="8">
    <location>
        <position position="283"/>
    </location>
    <ligand>
        <name>heme</name>
        <dbReference type="ChEBI" id="CHEBI:30413"/>
    </ligand>
    <ligandPart>
        <name>Fe</name>
        <dbReference type="ChEBI" id="CHEBI:18248"/>
    </ligandPart>
</feature>
<keyword evidence="9" id="KW-0472">Membrane</keyword>
<gene>
    <name evidence="10" type="ORF">GRF29_28g342805</name>
</gene>
<proteinExistence type="inferred from homology"/>
<comment type="cofactor">
    <cofactor evidence="1 8">
        <name>heme</name>
        <dbReference type="ChEBI" id="CHEBI:30413"/>
    </cofactor>
</comment>
<reference evidence="10 11" key="1">
    <citation type="submission" date="2021-02" db="EMBL/GenBank/DDBJ databases">
        <title>Genome assembly of Pseudopithomyces chartarum.</title>
        <authorList>
            <person name="Jauregui R."/>
            <person name="Singh J."/>
            <person name="Voisey C."/>
        </authorList>
    </citation>
    <scope>NUCLEOTIDE SEQUENCE [LARGE SCALE GENOMIC DNA]</scope>
    <source>
        <strain evidence="10 11">AGR01</strain>
    </source>
</reference>
<evidence type="ECO:0000256" key="6">
    <source>
        <dbReference type="ARBA" id="ARBA00023004"/>
    </source>
</evidence>
<dbReference type="Pfam" id="PF00067">
    <property type="entry name" value="p450"/>
    <property type="match status" value="1"/>
</dbReference>
<dbReference type="InterPro" id="IPR050121">
    <property type="entry name" value="Cytochrome_P450_monoxygenase"/>
</dbReference>
<feature type="transmembrane region" description="Helical" evidence="9">
    <location>
        <begin position="6"/>
        <end position="28"/>
    </location>
</feature>
<dbReference type="AlphaFoldDB" id="A0AAN6M3R9"/>
<evidence type="ECO:0000256" key="7">
    <source>
        <dbReference type="ARBA" id="ARBA00023033"/>
    </source>
</evidence>